<dbReference type="CDD" id="cd00537">
    <property type="entry name" value="MTHFR"/>
    <property type="match status" value="1"/>
</dbReference>
<feature type="domain" description="MTHFR SAM-binding regulatory" evidence="8">
    <location>
        <begin position="354"/>
        <end position="653"/>
    </location>
</feature>
<dbReference type="Proteomes" id="UP001159405">
    <property type="component" value="Unassembled WGS sequence"/>
</dbReference>
<evidence type="ECO:0000256" key="7">
    <source>
        <dbReference type="RuleBase" id="RU004254"/>
    </source>
</evidence>
<proteinExistence type="inferred from homology"/>
<evidence type="ECO:0000256" key="4">
    <source>
        <dbReference type="ARBA" id="ARBA00022630"/>
    </source>
</evidence>
<dbReference type="SUPFAM" id="SSF51730">
    <property type="entry name" value="FAD-linked oxidoreductase"/>
    <property type="match status" value="1"/>
</dbReference>
<keyword evidence="6" id="KW-0560">Oxidoreductase</keyword>
<keyword evidence="10" id="KW-1185">Reference proteome</keyword>
<evidence type="ECO:0000256" key="1">
    <source>
        <dbReference type="ARBA" id="ARBA00001974"/>
    </source>
</evidence>
<comment type="cofactor">
    <cofactor evidence="1">
        <name>FAD</name>
        <dbReference type="ChEBI" id="CHEBI:57692"/>
    </cofactor>
</comment>
<sequence length="657" mass="74668">MIRVPGLVTAICNKITAYDDISTPGHCTFDSLLKSMASEVDSRPQKLIDIIKEKIENNNQFFSLEFYPPKTFNGATNLMGIIGRLNEHCTPLFCNITWKPSQDPMSDKCQQEPSTLLVSAAAKDLYGQDIMIHIPSANTTKSQVVEHLIRAKDLGIRSVLAVRGQEEESPGLRDDGFDYTVDLVKLIKTEFGDDFTVGVVGYLASSNVESYEEDLKHLKEEVDAGADLIITQMFFEVKTFFKFKEDCQRFGINVPIIPAIFPIQNFNSLRQLKRSSRVDIPQWLLDILTPMKDDDTAVINYGIKYAAEMCKQLLESGQVHGLHLYTLNRETSVSEILKKLCIYHMTDEQDSGLRKFPWMPGPALARRGRMEHVRPIFWTSRPRSYMIRTSDWDEYPNGRWGDSSAASFGELKDYHLALLGTHKSQQELLNMWGRELNSVEDVCEIFVCYLTGKKNRHGFQVTELPWNQDELAPETLPFVDKLAHINKHGILTINSQPNVNAAPSTDPVAGWGRPGGYVFQKAYLEFFTSEEIVMCLYEVLQDFPLVNYHMVNFSGKEDATNANVYSSIAVTWGVFPGSEIIQPTVVDPIAYQFWKDEAFALWKHQWGSIYPEKSKSREVIDTIHSTYYLVNLVDNDYVAGNQLFDILDIVLKKLGKI</sequence>
<keyword evidence="5" id="KW-0274">FAD</keyword>
<keyword evidence="4" id="KW-0285">Flavoprotein</keyword>
<evidence type="ECO:0000256" key="3">
    <source>
        <dbReference type="ARBA" id="ARBA00006743"/>
    </source>
</evidence>
<protein>
    <recommendedName>
        <fullName evidence="8">MTHFR SAM-binding regulatory domain-containing protein</fullName>
    </recommendedName>
</protein>
<evidence type="ECO:0000256" key="2">
    <source>
        <dbReference type="ARBA" id="ARBA00004777"/>
    </source>
</evidence>
<evidence type="ECO:0000313" key="10">
    <source>
        <dbReference type="Proteomes" id="UP001159405"/>
    </source>
</evidence>
<comment type="caution">
    <text evidence="9">The sequence shown here is derived from an EMBL/GenBank/DDBJ whole genome shotgun (WGS) entry which is preliminary data.</text>
</comment>
<evidence type="ECO:0000256" key="5">
    <source>
        <dbReference type="ARBA" id="ARBA00022827"/>
    </source>
</evidence>
<evidence type="ECO:0000259" key="8">
    <source>
        <dbReference type="Pfam" id="PF21895"/>
    </source>
</evidence>
<dbReference type="InterPro" id="IPR053806">
    <property type="entry name" value="MTHFR_C"/>
</dbReference>
<dbReference type="PANTHER" id="PTHR45754">
    <property type="entry name" value="METHYLENETETRAHYDROFOLATE REDUCTASE"/>
    <property type="match status" value="1"/>
</dbReference>
<dbReference type="PANTHER" id="PTHR45754:SF3">
    <property type="entry name" value="METHYLENETETRAHYDROFOLATE REDUCTASE (NADPH)"/>
    <property type="match status" value="1"/>
</dbReference>
<evidence type="ECO:0000256" key="6">
    <source>
        <dbReference type="ARBA" id="ARBA00023002"/>
    </source>
</evidence>
<comment type="similarity">
    <text evidence="3">Belongs to the methylenetetrahydrofolate reductase family.</text>
</comment>
<dbReference type="Pfam" id="PF21895">
    <property type="entry name" value="MTHFR_C"/>
    <property type="match status" value="1"/>
</dbReference>
<dbReference type="Pfam" id="PF02219">
    <property type="entry name" value="MTHFR"/>
    <property type="match status" value="1"/>
</dbReference>
<dbReference type="InterPro" id="IPR029041">
    <property type="entry name" value="FAD-linked_oxidoreductase-like"/>
</dbReference>
<accession>A0ABN8MXF5</accession>
<dbReference type="EMBL" id="CALNXK010000006">
    <property type="protein sequence ID" value="CAH3038179.1"/>
    <property type="molecule type" value="Genomic_DNA"/>
</dbReference>
<name>A0ABN8MXF5_9CNID</name>
<evidence type="ECO:0000313" key="9">
    <source>
        <dbReference type="EMBL" id="CAH3038179.1"/>
    </source>
</evidence>
<organism evidence="9 10">
    <name type="scientific">Porites lobata</name>
    <dbReference type="NCBI Taxonomy" id="104759"/>
    <lineage>
        <taxon>Eukaryota</taxon>
        <taxon>Metazoa</taxon>
        <taxon>Cnidaria</taxon>
        <taxon>Anthozoa</taxon>
        <taxon>Hexacorallia</taxon>
        <taxon>Scleractinia</taxon>
        <taxon>Fungiina</taxon>
        <taxon>Poritidae</taxon>
        <taxon>Porites</taxon>
    </lineage>
</organism>
<comment type="pathway">
    <text evidence="2 7">One-carbon metabolism; tetrahydrofolate interconversion.</text>
</comment>
<dbReference type="Gene3D" id="3.20.20.220">
    <property type="match status" value="1"/>
</dbReference>
<dbReference type="InterPro" id="IPR003171">
    <property type="entry name" value="Mehydrof_redctse-like"/>
</dbReference>
<gene>
    <name evidence="9" type="ORF">PLOB_00039687</name>
</gene>
<reference evidence="9 10" key="1">
    <citation type="submission" date="2022-05" db="EMBL/GenBank/DDBJ databases">
        <authorList>
            <consortium name="Genoscope - CEA"/>
            <person name="William W."/>
        </authorList>
    </citation>
    <scope>NUCLEOTIDE SEQUENCE [LARGE SCALE GENOMIC DNA]</scope>
</reference>